<feature type="compositionally biased region" description="Basic and acidic residues" evidence="1">
    <location>
        <begin position="341"/>
        <end position="352"/>
    </location>
</feature>
<sequence length="628" mass="71516">MEAIRALEIAQKRLLNHDYAGAKEMALRAKKLFPLYNNSQILAVCEVHCSAQLMVNGLYDWYKVIQVEPLADEITIRKQYHKLAALLHPDKNKMPGAKAAFKLVREANRTLSDQAKRIMYHHKRKRAFSTEGPQQSIKTNTTPNSCSNLNRANKLRPEQLPQLQPHKGLPQQFTGQQQPQQSDSYRFTYVRRVKGTARILMANAPPRLNLENQPQQFTGQQQPQQSEPYRFTYVRRVRDITRYNAGGFRKPDSNCPSMSNSNSRSTIIGQRGKSVSADISQNPNPCSKSNFSLDVNQRGDAEGTDGGNHVAGSSRPLTRSSRNKPDVEYSGTGVSNAAKKARGEVQGKRDGDSAGTSRYLRRSSRYKPDVKYIGTYVSSPAMKPNDDAEKLYVYPDPDFHKFDMCRTCNKFQQGNIWALYSDLDTFPKYYGLISKVEHESFKVHINWLKACPKSDVERAWLDANLPISCGKFRVTTQNMIYDKPEFFSHIVSVRHNVRGNCYDILPGVGEIWAVYKNWSARWTCRDFKICKFDIVEIREQREDATIVWPLRQVPEFRSVFMPEQDDGTGSGTYKVPSSAYILFSHKIPAIRLSEESGGKLKGLWELDPASLPTLTSDLVYDLREIECE</sequence>
<dbReference type="PROSITE" id="PS50076">
    <property type="entry name" value="DNAJ_2"/>
    <property type="match status" value="1"/>
</dbReference>
<dbReference type="Pfam" id="PF11926">
    <property type="entry name" value="DUF3444"/>
    <property type="match status" value="1"/>
</dbReference>
<dbReference type="SUPFAM" id="SSF46565">
    <property type="entry name" value="Chaperone J-domain"/>
    <property type="match status" value="1"/>
</dbReference>
<organism evidence="3 4">
    <name type="scientific">Rhynchospora pubera</name>
    <dbReference type="NCBI Taxonomy" id="906938"/>
    <lineage>
        <taxon>Eukaryota</taxon>
        <taxon>Viridiplantae</taxon>
        <taxon>Streptophyta</taxon>
        <taxon>Embryophyta</taxon>
        <taxon>Tracheophyta</taxon>
        <taxon>Spermatophyta</taxon>
        <taxon>Magnoliopsida</taxon>
        <taxon>Liliopsida</taxon>
        <taxon>Poales</taxon>
        <taxon>Cyperaceae</taxon>
        <taxon>Cyperoideae</taxon>
        <taxon>Rhynchosporeae</taxon>
        <taxon>Rhynchospora</taxon>
    </lineage>
</organism>
<keyword evidence="3" id="KW-0346">Stress response</keyword>
<dbReference type="InterPro" id="IPR036869">
    <property type="entry name" value="J_dom_sf"/>
</dbReference>
<name>A0AAV8BPX1_9POAL</name>
<dbReference type="Gene3D" id="1.10.287.110">
    <property type="entry name" value="DnaJ domain"/>
    <property type="match status" value="1"/>
</dbReference>
<comment type="caution">
    <text evidence="3">The sequence shown here is derived from an EMBL/GenBank/DDBJ whole genome shotgun (WGS) entry which is preliminary data.</text>
</comment>
<evidence type="ECO:0000256" key="1">
    <source>
        <dbReference type="SAM" id="MobiDB-lite"/>
    </source>
</evidence>
<proteinExistence type="predicted"/>
<reference evidence="3" key="1">
    <citation type="submission" date="2022-08" db="EMBL/GenBank/DDBJ databases">
        <authorList>
            <person name="Marques A."/>
        </authorList>
    </citation>
    <scope>NUCLEOTIDE SEQUENCE</scope>
    <source>
        <strain evidence="3">RhyPub2mFocal</strain>
        <tissue evidence="3">Leaves</tissue>
    </source>
</reference>
<feature type="region of interest" description="Disordered" evidence="1">
    <location>
        <begin position="125"/>
        <end position="185"/>
    </location>
</feature>
<dbReference type="PRINTS" id="PR00625">
    <property type="entry name" value="JDOMAIN"/>
</dbReference>
<dbReference type="EMBL" id="JAMFTS010000005">
    <property type="protein sequence ID" value="KAJ4745183.1"/>
    <property type="molecule type" value="Genomic_DNA"/>
</dbReference>
<feature type="compositionally biased region" description="Polar residues" evidence="1">
    <location>
        <begin position="254"/>
        <end position="268"/>
    </location>
</feature>
<gene>
    <name evidence="3" type="ORF">LUZ62_079588</name>
</gene>
<dbReference type="PANTHER" id="PTHR47374">
    <property type="entry name" value="ENDOSOME ANTIGEN-LIKE PROTEIN, PUTATIVE (DUF3444)-RELATED"/>
    <property type="match status" value="1"/>
</dbReference>
<dbReference type="PANTHER" id="PTHR47374:SF6">
    <property type="entry name" value="ENDOSOME ANTIGEN-LIKE PROTEIN, PUTATIVE (DUF3444)-RELATED"/>
    <property type="match status" value="1"/>
</dbReference>
<dbReference type="Proteomes" id="UP001140206">
    <property type="component" value="Chromosome 5"/>
</dbReference>
<feature type="region of interest" description="Disordered" evidence="1">
    <location>
        <begin position="245"/>
        <end position="360"/>
    </location>
</feature>
<keyword evidence="4" id="KW-1185">Reference proteome</keyword>
<dbReference type="CDD" id="cd06257">
    <property type="entry name" value="DnaJ"/>
    <property type="match status" value="1"/>
</dbReference>
<feature type="compositionally biased region" description="Polar residues" evidence="1">
    <location>
        <begin position="277"/>
        <end position="295"/>
    </location>
</feature>
<dbReference type="GO" id="GO:0005783">
    <property type="term" value="C:endoplasmic reticulum"/>
    <property type="evidence" value="ECO:0007669"/>
    <property type="project" value="UniProtKB-ARBA"/>
</dbReference>
<evidence type="ECO:0000313" key="4">
    <source>
        <dbReference type="Proteomes" id="UP001140206"/>
    </source>
</evidence>
<dbReference type="Pfam" id="PF00226">
    <property type="entry name" value="DnaJ"/>
    <property type="match status" value="1"/>
</dbReference>
<dbReference type="InterPro" id="IPR001623">
    <property type="entry name" value="DnaJ_domain"/>
</dbReference>
<evidence type="ECO:0000259" key="2">
    <source>
        <dbReference type="PROSITE" id="PS50076"/>
    </source>
</evidence>
<feature type="compositionally biased region" description="Low complexity" evidence="1">
    <location>
        <begin position="171"/>
        <end position="181"/>
    </location>
</feature>
<accession>A0AAV8BPX1</accession>
<feature type="domain" description="J" evidence="2">
    <location>
        <begin position="60"/>
        <end position="124"/>
    </location>
</feature>
<dbReference type="SMART" id="SM00271">
    <property type="entry name" value="DnaJ"/>
    <property type="match status" value="1"/>
</dbReference>
<dbReference type="AlphaFoldDB" id="A0AAV8BPX1"/>
<dbReference type="InterPro" id="IPR024593">
    <property type="entry name" value="DUF3444"/>
</dbReference>
<protein>
    <submittedName>
        <fullName evidence="3">DNAJ heat shock N-terminal domain-containing family protein</fullName>
    </submittedName>
</protein>
<feature type="compositionally biased region" description="Polar residues" evidence="1">
    <location>
        <begin position="131"/>
        <end position="151"/>
    </location>
</feature>
<evidence type="ECO:0000313" key="3">
    <source>
        <dbReference type="EMBL" id="KAJ4745183.1"/>
    </source>
</evidence>